<protein>
    <recommendedName>
        <fullName evidence="5">Exodeoxyribonuclease 7 large subunit</fullName>
        <ecNumber evidence="5">3.1.11.6</ecNumber>
    </recommendedName>
    <alternativeName>
        <fullName evidence="5">Exodeoxyribonuclease VII large subunit</fullName>
        <shortName evidence="5">Exonuclease VII large subunit</shortName>
    </alternativeName>
</protein>
<feature type="domain" description="Exonuclease VII large subunit C-terminal" evidence="7">
    <location>
        <begin position="127"/>
        <end position="345"/>
    </location>
</feature>
<name>A0A249SN75_9MOLU</name>
<dbReference type="PANTHER" id="PTHR30008:SF0">
    <property type="entry name" value="EXODEOXYRIBONUCLEASE 7 LARGE SUBUNIT"/>
    <property type="match status" value="1"/>
</dbReference>
<dbReference type="GO" id="GO:0003676">
    <property type="term" value="F:nucleic acid binding"/>
    <property type="evidence" value="ECO:0007669"/>
    <property type="project" value="InterPro"/>
</dbReference>
<comment type="similarity">
    <text evidence="5 6">Belongs to the XseA family.</text>
</comment>
<comment type="subcellular location">
    <subcellularLocation>
        <location evidence="5 6">Cytoplasm</location>
    </subcellularLocation>
</comment>
<dbReference type="Pfam" id="PF13742">
    <property type="entry name" value="tRNA_anti_2"/>
    <property type="match status" value="1"/>
</dbReference>
<keyword evidence="10" id="KW-1185">Reference proteome</keyword>
<evidence type="ECO:0000256" key="2">
    <source>
        <dbReference type="ARBA" id="ARBA00022722"/>
    </source>
</evidence>
<dbReference type="GO" id="GO:0008855">
    <property type="term" value="F:exodeoxyribonuclease VII activity"/>
    <property type="evidence" value="ECO:0007669"/>
    <property type="project" value="UniProtKB-UniRule"/>
</dbReference>
<dbReference type="Pfam" id="PF02601">
    <property type="entry name" value="Exonuc_VII_L"/>
    <property type="match status" value="1"/>
</dbReference>
<dbReference type="EC" id="3.1.11.6" evidence="5"/>
<keyword evidence="3 5" id="KW-0378">Hydrolase</keyword>
<comment type="catalytic activity">
    <reaction evidence="5 6">
        <text>Exonucleolytic cleavage in either 5'- to 3'- or 3'- to 5'-direction to yield nucleoside 5'-phosphates.</text>
        <dbReference type="EC" id="3.1.11.6"/>
    </reaction>
</comment>
<keyword evidence="2 5" id="KW-0540">Nuclease</keyword>
<dbReference type="GO" id="GO:0009318">
    <property type="term" value="C:exodeoxyribonuclease VII complex"/>
    <property type="evidence" value="ECO:0007669"/>
    <property type="project" value="UniProtKB-UniRule"/>
</dbReference>
<sequence>MENKIFSVAEISQIFKEAIEGSNYFKNIYVRGEVSNLTFNKSGHVYFSLKDNQSTISAMIWKSNAHKLTNLKVSEGMEITCFGRITYYVPSGRVSFEAVDVSVEGKGDLQVIFEERLKEIKTLGWTDASIKKPINRFAKNIGLVTTDSGAAIQDLITTLKRRMPSVNIYLFPTMVQGENAKFDIAKKIKQANLFSPKLDVLIVGRGGGSYEDLWTFNEMEVLKAIVDSNIPVISAVGHEPDITLSDYVADLRAATPTAAAELASISKDELLKELNYNYENQIRLFKSVYDNHYNIIQDFMKQNVMKINNKANVQVLDLNYIEQSFQNNIKNIINKNEMFIENIESKNVLLDPKKPMEKGFGLILDKNKRLITSVKDIILNQEVNLILKDGELETIIKGVKKHGK</sequence>
<dbReference type="GO" id="GO:0006308">
    <property type="term" value="P:DNA catabolic process"/>
    <property type="evidence" value="ECO:0007669"/>
    <property type="project" value="UniProtKB-UniRule"/>
</dbReference>
<comment type="function">
    <text evidence="5">Bidirectionally degrades single-stranded DNA into large acid-insoluble oligonucleotides, which are then degraded further into small acid-soluble oligonucleotides.</text>
</comment>
<dbReference type="RefSeq" id="WP_027875355.1">
    <property type="nucleotide sequence ID" value="NZ_CP023173.1"/>
</dbReference>
<evidence type="ECO:0000256" key="5">
    <source>
        <dbReference type="HAMAP-Rule" id="MF_00378"/>
    </source>
</evidence>
<organism evidence="9 10">
    <name type="scientific">Mesoplasma chauliocola</name>
    <dbReference type="NCBI Taxonomy" id="216427"/>
    <lineage>
        <taxon>Bacteria</taxon>
        <taxon>Bacillati</taxon>
        <taxon>Mycoplasmatota</taxon>
        <taxon>Mollicutes</taxon>
        <taxon>Entomoplasmatales</taxon>
        <taxon>Entomoplasmataceae</taxon>
        <taxon>Mesoplasma</taxon>
    </lineage>
</organism>
<dbReference type="STRING" id="1336232.GCA_000518825_00327"/>
<dbReference type="AlphaFoldDB" id="A0A249SN75"/>
<dbReference type="NCBIfam" id="TIGR00237">
    <property type="entry name" value="xseA"/>
    <property type="match status" value="1"/>
</dbReference>
<dbReference type="InterPro" id="IPR020579">
    <property type="entry name" value="Exonuc_VII_lsu_C"/>
</dbReference>
<evidence type="ECO:0000256" key="6">
    <source>
        <dbReference type="RuleBase" id="RU004355"/>
    </source>
</evidence>
<dbReference type="InterPro" id="IPR025824">
    <property type="entry name" value="OB-fold_nuc-bd_dom"/>
</dbReference>
<dbReference type="KEGG" id="mchc:CK556_01840"/>
<dbReference type="PANTHER" id="PTHR30008">
    <property type="entry name" value="EXODEOXYRIBONUCLEASE 7 LARGE SUBUNIT"/>
    <property type="match status" value="1"/>
</dbReference>
<evidence type="ECO:0000259" key="8">
    <source>
        <dbReference type="Pfam" id="PF13742"/>
    </source>
</evidence>
<comment type="subunit">
    <text evidence="5">Heterooligomer composed of large and small subunits.</text>
</comment>
<evidence type="ECO:0000256" key="1">
    <source>
        <dbReference type="ARBA" id="ARBA00022490"/>
    </source>
</evidence>
<proteinExistence type="inferred from homology"/>
<keyword evidence="4 5" id="KW-0269">Exonuclease</keyword>
<dbReference type="HAMAP" id="MF_00378">
    <property type="entry name" value="Exonuc_7_L"/>
    <property type="match status" value="1"/>
</dbReference>
<gene>
    <name evidence="5 9" type="primary">xseA</name>
    <name evidence="9" type="ORF">CK556_01840</name>
</gene>
<dbReference type="GO" id="GO:0005737">
    <property type="term" value="C:cytoplasm"/>
    <property type="evidence" value="ECO:0007669"/>
    <property type="project" value="UniProtKB-SubCell"/>
</dbReference>
<accession>A0A249SN75</accession>
<reference evidence="9 10" key="1">
    <citation type="submission" date="2017-08" db="EMBL/GenBank/DDBJ databases">
        <title>Complete Genome Sequence of Mesoplasma chauliocola.</title>
        <authorList>
            <person name="Knight T.F.Jr."/>
            <person name="Citino T."/>
        </authorList>
    </citation>
    <scope>NUCLEOTIDE SEQUENCE [LARGE SCALE GENOMIC DNA]</scope>
    <source>
        <strain evidence="9 10">CHPA-2</strain>
    </source>
</reference>
<dbReference type="Proteomes" id="UP000232229">
    <property type="component" value="Chromosome"/>
</dbReference>
<evidence type="ECO:0000256" key="3">
    <source>
        <dbReference type="ARBA" id="ARBA00022801"/>
    </source>
</evidence>
<keyword evidence="1 5" id="KW-0963">Cytoplasm</keyword>
<evidence type="ECO:0000259" key="7">
    <source>
        <dbReference type="Pfam" id="PF02601"/>
    </source>
</evidence>
<evidence type="ECO:0000256" key="4">
    <source>
        <dbReference type="ARBA" id="ARBA00022839"/>
    </source>
</evidence>
<dbReference type="InterPro" id="IPR003753">
    <property type="entry name" value="Exonuc_VII_L"/>
</dbReference>
<dbReference type="CDD" id="cd04489">
    <property type="entry name" value="ExoVII_LU_OBF"/>
    <property type="match status" value="1"/>
</dbReference>
<dbReference type="EMBL" id="CP023173">
    <property type="protein sequence ID" value="ASZ09096.1"/>
    <property type="molecule type" value="Genomic_DNA"/>
</dbReference>
<evidence type="ECO:0000313" key="9">
    <source>
        <dbReference type="EMBL" id="ASZ09096.1"/>
    </source>
</evidence>
<feature type="domain" description="OB-fold nucleic acid binding" evidence="8">
    <location>
        <begin position="6"/>
        <end position="101"/>
    </location>
</feature>
<evidence type="ECO:0000313" key="10">
    <source>
        <dbReference type="Proteomes" id="UP000232229"/>
    </source>
</evidence>